<evidence type="ECO:0000313" key="2">
    <source>
        <dbReference type="EnsemblPlants" id="AET5Gv20747400.4"/>
    </source>
</evidence>
<dbReference type="InterPro" id="IPR029063">
    <property type="entry name" value="SAM-dependent_MTases_sf"/>
</dbReference>
<reference evidence="3" key="1">
    <citation type="journal article" date="2014" name="Science">
        <title>Ancient hybridizations among the ancestral genomes of bread wheat.</title>
        <authorList>
            <consortium name="International Wheat Genome Sequencing Consortium,"/>
            <person name="Marcussen T."/>
            <person name="Sandve S.R."/>
            <person name="Heier L."/>
            <person name="Spannagl M."/>
            <person name="Pfeifer M."/>
            <person name="Jakobsen K.S."/>
            <person name="Wulff B.B."/>
            <person name="Steuernagel B."/>
            <person name="Mayer K.F."/>
            <person name="Olsen O.A."/>
        </authorList>
    </citation>
    <scope>NUCLEOTIDE SEQUENCE [LARGE SCALE GENOMIC DNA]</scope>
    <source>
        <strain evidence="3">cv. AL8/78</strain>
    </source>
</reference>
<reference evidence="2" key="5">
    <citation type="journal article" date="2021" name="G3 (Bethesda)">
        <title>Aegilops tauschii genome assembly Aet v5.0 features greater sequence contiguity and improved annotation.</title>
        <authorList>
            <person name="Wang L."/>
            <person name="Zhu T."/>
            <person name="Rodriguez J.C."/>
            <person name="Deal K.R."/>
            <person name="Dubcovsky J."/>
            <person name="McGuire P.E."/>
            <person name="Lux T."/>
            <person name="Spannagl M."/>
            <person name="Mayer K.F.X."/>
            <person name="Baldrich P."/>
            <person name="Meyers B.C."/>
            <person name="Huo N."/>
            <person name="Gu Y.Q."/>
            <person name="Zhou H."/>
            <person name="Devos K.M."/>
            <person name="Bennetzen J.L."/>
            <person name="Unver T."/>
            <person name="Budak H."/>
            <person name="Gulick P.J."/>
            <person name="Galiba G."/>
            <person name="Kalapos B."/>
            <person name="Nelson D.R."/>
            <person name="Li P."/>
            <person name="You F.M."/>
            <person name="Luo M.C."/>
            <person name="Dvorak J."/>
        </authorList>
    </citation>
    <scope>NUCLEOTIDE SEQUENCE [LARGE SCALE GENOMIC DNA]</scope>
    <source>
        <strain evidence="2">cv. AL8/78</strain>
    </source>
</reference>
<dbReference type="Gene3D" id="3.40.50.150">
    <property type="entry name" value="Vaccinia Virus protein VP39"/>
    <property type="match status" value="1"/>
</dbReference>
<sequence>AAAPALHRHRFPSAAAQTPEPSRPMPAPLAASWRRHASAAASSSTPRTLLLLVPVLILLVFVLSRAPDLTFSPATAASPRLPARLRPFDCYASPQASPVLASLVEGVPRPFLYSLADLGPLPDRPHRNIARLLKGKRFRKPDISQTIQELLAGEVGRGSGGGVVVDVGANVGMAAFAAAVMGFRVVAFEPVFENLQRICDGVYLNRVQDQVVVYHAAASDRAGNITMHKVIGRLDNSAISATGWESHVLRGASKLLSRRRGEAPYLIYEEDERLLQASNSSAQEMRAFLGSVGYNQCTRHGTDAHCTKE</sequence>
<protein>
    <recommendedName>
        <fullName evidence="4">Methyltransferase FkbM domain-containing protein</fullName>
    </recommendedName>
</protein>
<feature type="compositionally biased region" description="Basic residues" evidence="1">
    <location>
        <begin position="1"/>
        <end position="11"/>
    </location>
</feature>
<dbReference type="Gramene" id="AET5Gv20747400.4">
    <property type="protein sequence ID" value="AET5Gv20747400.4"/>
    <property type="gene ID" value="AET5Gv20747400"/>
</dbReference>
<accession>A0A453LFU0</accession>
<dbReference type="NCBIfam" id="TIGR01444">
    <property type="entry name" value="fkbM_fam"/>
    <property type="match status" value="1"/>
</dbReference>
<evidence type="ECO:0000313" key="3">
    <source>
        <dbReference type="Proteomes" id="UP000015105"/>
    </source>
</evidence>
<dbReference type="Proteomes" id="UP000015105">
    <property type="component" value="Chromosome 5D"/>
</dbReference>
<dbReference type="PANTHER" id="PTHR34203">
    <property type="entry name" value="METHYLTRANSFERASE, FKBM FAMILY PROTEIN"/>
    <property type="match status" value="1"/>
</dbReference>
<dbReference type="AlphaFoldDB" id="A0A453LFU0"/>
<reference evidence="2" key="3">
    <citation type="journal article" date="2017" name="Nature">
        <title>Genome sequence of the progenitor of the wheat D genome Aegilops tauschii.</title>
        <authorList>
            <person name="Luo M.C."/>
            <person name="Gu Y.Q."/>
            <person name="Puiu D."/>
            <person name="Wang H."/>
            <person name="Twardziok S.O."/>
            <person name="Deal K.R."/>
            <person name="Huo N."/>
            <person name="Zhu T."/>
            <person name="Wang L."/>
            <person name="Wang Y."/>
            <person name="McGuire P.E."/>
            <person name="Liu S."/>
            <person name="Long H."/>
            <person name="Ramasamy R.K."/>
            <person name="Rodriguez J.C."/>
            <person name="Van S.L."/>
            <person name="Yuan L."/>
            <person name="Wang Z."/>
            <person name="Xia Z."/>
            <person name="Xiao L."/>
            <person name="Anderson O.D."/>
            <person name="Ouyang S."/>
            <person name="Liang Y."/>
            <person name="Zimin A.V."/>
            <person name="Pertea G."/>
            <person name="Qi P."/>
            <person name="Bennetzen J.L."/>
            <person name="Dai X."/>
            <person name="Dawson M.W."/>
            <person name="Muller H.G."/>
            <person name="Kugler K."/>
            <person name="Rivarola-Duarte L."/>
            <person name="Spannagl M."/>
            <person name="Mayer K.F.X."/>
            <person name="Lu F.H."/>
            <person name="Bevan M.W."/>
            <person name="Leroy P."/>
            <person name="Li P."/>
            <person name="You F.M."/>
            <person name="Sun Q."/>
            <person name="Liu Z."/>
            <person name="Lyons E."/>
            <person name="Wicker T."/>
            <person name="Salzberg S.L."/>
            <person name="Devos K.M."/>
            <person name="Dvorak J."/>
        </authorList>
    </citation>
    <scope>NUCLEOTIDE SEQUENCE [LARGE SCALE GENOMIC DNA]</scope>
    <source>
        <strain evidence="2">cv. AL8/78</strain>
    </source>
</reference>
<keyword evidence="3" id="KW-1185">Reference proteome</keyword>
<dbReference type="EnsemblPlants" id="AET5Gv20747400.4">
    <property type="protein sequence ID" value="AET5Gv20747400.4"/>
    <property type="gene ID" value="AET5Gv20747400"/>
</dbReference>
<reference evidence="3" key="2">
    <citation type="journal article" date="2017" name="Nat. Plants">
        <title>The Aegilops tauschii genome reveals multiple impacts of transposons.</title>
        <authorList>
            <person name="Zhao G."/>
            <person name="Zou C."/>
            <person name="Li K."/>
            <person name="Wang K."/>
            <person name="Li T."/>
            <person name="Gao L."/>
            <person name="Zhang X."/>
            <person name="Wang H."/>
            <person name="Yang Z."/>
            <person name="Liu X."/>
            <person name="Jiang W."/>
            <person name="Mao L."/>
            <person name="Kong X."/>
            <person name="Jiao Y."/>
            <person name="Jia J."/>
        </authorList>
    </citation>
    <scope>NUCLEOTIDE SEQUENCE [LARGE SCALE GENOMIC DNA]</scope>
    <source>
        <strain evidence="3">cv. AL8/78</strain>
    </source>
</reference>
<reference evidence="2" key="4">
    <citation type="submission" date="2019-03" db="UniProtKB">
        <authorList>
            <consortium name="EnsemblPlants"/>
        </authorList>
    </citation>
    <scope>IDENTIFICATION</scope>
</reference>
<dbReference type="InterPro" id="IPR006342">
    <property type="entry name" value="FkbM_mtfrase"/>
</dbReference>
<evidence type="ECO:0000256" key="1">
    <source>
        <dbReference type="SAM" id="MobiDB-lite"/>
    </source>
</evidence>
<dbReference type="InterPro" id="IPR052514">
    <property type="entry name" value="SAM-dependent_MTase"/>
</dbReference>
<proteinExistence type="predicted"/>
<name>A0A453LFU0_AEGTS</name>
<dbReference type="SUPFAM" id="SSF53335">
    <property type="entry name" value="S-adenosyl-L-methionine-dependent methyltransferases"/>
    <property type="match status" value="1"/>
</dbReference>
<feature type="region of interest" description="Disordered" evidence="1">
    <location>
        <begin position="1"/>
        <end position="27"/>
    </location>
</feature>
<evidence type="ECO:0008006" key="4">
    <source>
        <dbReference type="Google" id="ProtNLM"/>
    </source>
</evidence>
<organism evidence="2 3">
    <name type="scientific">Aegilops tauschii subsp. strangulata</name>
    <name type="common">Goatgrass</name>
    <dbReference type="NCBI Taxonomy" id="200361"/>
    <lineage>
        <taxon>Eukaryota</taxon>
        <taxon>Viridiplantae</taxon>
        <taxon>Streptophyta</taxon>
        <taxon>Embryophyta</taxon>
        <taxon>Tracheophyta</taxon>
        <taxon>Spermatophyta</taxon>
        <taxon>Magnoliopsida</taxon>
        <taxon>Liliopsida</taxon>
        <taxon>Poales</taxon>
        <taxon>Poaceae</taxon>
        <taxon>BOP clade</taxon>
        <taxon>Pooideae</taxon>
        <taxon>Triticodae</taxon>
        <taxon>Triticeae</taxon>
        <taxon>Triticinae</taxon>
        <taxon>Aegilops</taxon>
    </lineage>
</organism>
<dbReference type="PANTHER" id="PTHR34203:SF13">
    <property type="entry name" value="EXPRESSED PROTEIN"/>
    <property type="match status" value="1"/>
</dbReference>